<feature type="chain" id="PRO_5047546914" description="C1q domain-containing protein" evidence="1">
    <location>
        <begin position="25"/>
        <end position="654"/>
    </location>
</feature>
<keyword evidence="1" id="KW-0732">Signal</keyword>
<accession>A0ABY1KHV5</accession>
<gene>
    <name evidence="2" type="ORF">SAMN05421766_101104</name>
</gene>
<reference evidence="2 3" key="1">
    <citation type="submission" date="2017-01" db="EMBL/GenBank/DDBJ databases">
        <authorList>
            <person name="Varghese N."/>
            <person name="Submissions S."/>
        </authorList>
    </citation>
    <scope>NUCLEOTIDE SEQUENCE [LARGE SCALE GENOMIC DNA]</scope>
    <source>
        <strain evidence="2 3">DSM 2061</strain>
    </source>
</reference>
<evidence type="ECO:0000256" key="1">
    <source>
        <dbReference type="SAM" id="SignalP"/>
    </source>
</evidence>
<organism evidence="2 3">
    <name type="scientific">Zobellia uliginosa</name>
    <dbReference type="NCBI Taxonomy" id="143224"/>
    <lineage>
        <taxon>Bacteria</taxon>
        <taxon>Pseudomonadati</taxon>
        <taxon>Bacteroidota</taxon>
        <taxon>Flavobacteriia</taxon>
        <taxon>Flavobacteriales</taxon>
        <taxon>Flavobacteriaceae</taxon>
        <taxon>Zobellia</taxon>
    </lineage>
</organism>
<dbReference type="EMBL" id="FTOB01000001">
    <property type="protein sequence ID" value="SIS37388.1"/>
    <property type="molecule type" value="Genomic_DNA"/>
</dbReference>
<dbReference type="InterPro" id="IPR008983">
    <property type="entry name" value="Tumour_necrosis_fac-like_dom"/>
</dbReference>
<dbReference type="Proteomes" id="UP000185728">
    <property type="component" value="Unassembled WGS sequence"/>
</dbReference>
<evidence type="ECO:0000313" key="2">
    <source>
        <dbReference type="EMBL" id="SIS37388.1"/>
    </source>
</evidence>
<keyword evidence="3" id="KW-1185">Reference proteome</keyword>
<comment type="caution">
    <text evidence="2">The sequence shown here is derived from an EMBL/GenBank/DDBJ whole genome shotgun (WGS) entry which is preliminary data.</text>
</comment>
<dbReference type="RefSeq" id="WP_139327563.1">
    <property type="nucleotide sequence ID" value="NZ_FTOB01000001.1"/>
</dbReference>
<dbReference type="SUPFAM" id="SSF49842">
    <property type="entry name" value="TNF-like"/>
    <property type="match status" value="1"/>
</dbReference>
<evidence type="ECO:0000313" key="3">
    <source>
        <dbReference type="Proteomes" id="UP000185728"/>
    </source>
</evidence>
<proteinExistence type="predicted"/>
<feature type="signal peptide" evidence="1">
    <location>
        <begin position="1"/>
        <end position="24"/>
    </location>
</feature>
<name>A0ABY1KHV5_9FLAO</name>
<evidence type="ECO:0008006" key="4">
    <source>
        <dbReference type="Google" id="ProtNLM"/>
    </source>
</evidence>
<sequence length="654" mass="68265">MKRKYHRILTVLSLLFLGTLMVQAQQKNFINYQGVARNSDNELMAQETIEIGIALKFGSADAVAQYQESHSITTDANGVFSLQIGSGNSSTGSYANLPWGEATFVTVSFNGAEAGTTELMAVPYAMASGDKRWAVNGVDIENVNTGGVKIKGDLEVLGSLGLGLGNEVDGISDDEGLVENSDRILPTQKAVKTYVDNRLSGGGGVTQNALEVPYNNAGSGLVSDNVQDALDEIASSGGGGDADADPSNEIQDISLVGTDLSITGGSTIDLSAIIPPGGTDDQNASEVAFDNSGTGLAATNTQEAIEELATGGLVDTDDQALVLTGDVLSIEDGTGSVDLGDYVDVTAENGLLTGNGSTIKGLVGASDGQVAKWDAGSGQWVAGNDEVAAGGGGTLWEEDGSDVYYTSGDVGIGTASPSTQLHVVGATANPVMLETDNVRNWVSYNTSNGYIGYSGIFSGARDMDFGTGSGNTTGKVHLVTKAIPRLTVEANGDVRVKQLEGSGERNVVADANGNLKASEPIVFKYEGSGFAVKDLDGGTIIEADIWENELYDTTGSLNGTTKRFVCPKSGYYFLHARIDQSNAVSSAFFAIKFNIQSNWLSGSTVDGDTVDTEISGIFKLNAGQEVYVQLRNYSVGQDSRIDGFGSFFEGYRIN</sequence>
<protein>
    <recommendedName>
        <fullName evidence="4">C1q domain-containing protein</fullName>
    </recommendedName>
</protein>
<dbReference type="Gene3D" id="2.60.120.40">
    <property type="match status" value="1"/>
</dbReference>